<dbReference type="Proteomes" id="UP000320593">
    <property type="component" value="Unassembled WGS sequence"/>
</dbReference>
<feature type="chain" id="PRO_5021874029" description="Serine/threonine protein kinase" evidence="1">
    <location>
        <begin position="22"/>
        <end position="134"/>
    </location>
</feature>
<evidence type="ECO:0000256" key="1">
    <source>
        <dbReference type="SAM" id="SignalP"/>
    </source>
</evidence>
<evidence type="ECO:0000313" key="3">
    <source>
        <dbReference type="Proteomes" id="UP000320593"/>
    </source>
</evidence>
<dbReference type="EMBL" id="VLLF01000005">
    <property type="protein sequence ID" value="TWI87217.1"/>
    <property type="molecule type" value="Genomic_DNA"/>
</dbReference>
<protein>
    <recommendedName>
        <fullName evidence="4">Serine/threonine protein kinase</fullName>
    </recommendedName>
</protein>
<dbReference type="AlphaFoldDB" id="A0A562T0V5"/>
<dbReference type="OrthoDB" id="122807at2"/>
<evidence type="ECO:0008006" key="4">
    <source>
        <dbReference type="Google" id="ProtNLM"/>
    </source>
</evidence>
<organism evidence="2 3">
    <name type="scientific">Roseibium hamelinense</name>
    <dbReference type="NCBI Taxonomy" id="150831"/>
    <lineage>
        <taxon>Bacteria</taxon>
        <taxon>Pseudomonadati</taxon>
        <taxon>Pseudomonadota</taxon>
        <taxon>Alphaproteobacteria</taxon>
        <taxon>Hyphomicrobiales</taxon>
        <taxon>Stappiaceae</taxon>
        <taxon>Roseibium</taxon>
    </lineage>
</organism>
<comment type="caution">
    <text evidence="2">The sequence shown here is derived from an EMBL/GenBank/DDBJ whole genome shotgun (WGS) entry which is preliminary data.</text>
</comment>
<feature type="signal peptide" evidence="1">
    <location>
        <begin position="1"/>
        <end position="21"/>
    </location>
</feature>
<accession>A0A562T0V5</accession>
<sequence>MRGYVFALFAVVVWSAMPAEARVYCPLPEDGVWVNPDAEAKEITRIEVETTCIDDTVQARIRAFTSCIPRDCKWGWTKAEMREGGGFRVELIGFLGAKVISVRSFGDILDTHVIDIAHDPEIPMRETTFNLRRK</sequence>
<name>A0A562T0V5_9HYPH</name>
<reference evidence="2 3" key="1">
    <citation type="submission" date="2019-07" db="EMBL/GenBank/DDBJ databases">
        <title>Genomic Encyclopedia of Archaeal and Bacterial Type Strains, Phase II (KMG-II): from individual species to whole genera.</title>
        <authorList>
            <person name="Goeker M."/>
        </authorList>
    </citation>
    <scope>NUCLEOTIDE SEQUENCE [LARGE SCALE GENOMIC DNA]</scope>
    <source>
        <strain evidence="2 3">ATCC BAA-252</strain>
    </source>
</reference>
<proteinExistence type="predicted"/>
<evidence type="ECO:0000313" key="2">
    <source>
        <dbReference type="EMBL" id="TWI87217.1"/>
    </source>
</evidence>
<keyword evidence="3" id="KW-1185">Reference proteome</keyword>
<keyword evidence="1" id="KW-0732">Signal</keyword>
<gene>
    <name evidence="2" type="ORF">JM93_02457</name>
</gene>